<dbReference type="RefSeq" id="WP_251610476.1">
    <property type="nucleotide sequence ID" value="NZ_JAMQJY010000003.1"/>
</dbReference>
<organism evidence="2 3">
    <name type="scientific">Alkalicoccobacillus plakortidis</name>
    <dbReference type="NCBI Taxonomy" id="444060"/>
    <lineage>
        <taxon>Bacteria</taxon>
        <taxon>Bacillati</taxon>
        <taxon>Bacillota</taxon>
        <taxon>Bacilli</taxon>
        <taxon>Bacillales</taxon>
        <taxon>Bacillaceae</taxon>
        <taxon>Alkalicoccobacillus</taxon>
    </lineage>
</organism>
<dbReference type="Pfam" id="PF00583">
    <property type="entry name" value="Acetyltransf_1"/>
    <property type="match status" value="1"/>
</dbReference>
<dbReference type="Gene3D" id="3.40.630.30">
    <property type="match status" value="1"/>
</dbReference>
<dbReference type="EMBL" id="JAMQJY010000003">
    <property type="protein sequence ID" value="MCM2677063.1"/>
    <property type="molecule type" value="Genomic_DNA"/>
</dbReference>
<evidence type="ECO:0000313" key="3">
    <source>
        <dbReference type="Proteomes" id="UP001203665"/>
    </source>
</evidence>
<dbReference type="PROSITE" id="PS51186">
    <property type="entry name" value="GNAT"/>
    <property type="match status" value="1"/>
</dbReference>
<evidence type="ECO:0000313" key="2">
    <source>
        <dbReference type="EMBL" id="MCM2677063.1"/>
    </source>
</evidence>
<dbReference type="SUPFAM" id="SSF55729">
    <property type="entry name" value="Acyl-CoA N-acyltransferases (Nat)"/>
    <property type="match status" value="1"/>
</dbReference>
<proteinExistence type="predicted"/>
<dbReference type="InterPro" id="IPR000182">
    <property type="entry name" value="GNAT_dom"/>
</dbReference>
<reference evidence="2" key="1">
    <citation type="submission" date="2022-06" db="EMBL/GenBank/DDBJ databases">
        <title>Alkalicoccobacillus porphyridii sp. nov., isolated from a marine red alga, Porphyridium purpureum and reclassification of Shouchella plakortidis and Shouchella gibsonii as Alkalicoccobacillus plakortidis comb. nov. and Alkalicoccobacillus gibsonii comb. nov.</title>
        <authorList>
            <person name="Kim K.H."/>
            <person name="Lee J.K."/>
            <person name="Han D.M."/>
            <person name="Baek J.H."/>
            <person name="Jeon C.O."/>
        </authorList>
    </citation>
    <scope>NUCLEOTIDE SEQUENCE</scope>
    <source>
        <strain evidence="2">DSM 19153</strain>
    </source>
</reference>
<dbReference type="CDD" id="cd04301">
    <property type="entry name" value="NAT_SF"/>
    <property type="match status" value="1"/>
</dbReference>
<comment type="caution">
    <text evidence="2">The sequence shown here is derived from an EMBL/GenBank/DDBJ whole genome shotgun (WGS) entry which is preliminary data.</text>
</comment>
<dbReference type="GO" id="GO:0016746">
    <property type="term" value="F:acyltransferase activity"/>
    <property type="evidence" value="ECO:0007669"/>
    <property type="project" value="UniProtKB-KW"/>
</dbReference>
<evidence type="ECO:0000259" key="1">
    <source>
        <dbReference type="PROSITE" id="PS51186"/>
    </source>
</evidence>
<accession>A0ABT0XMC5</accession>
<keyword evidence="2" id="KW-0808">Transferase</keyword>
<keyword evidence="2" id="KW-0012">Acyltransferase</keyword>
<gene>
    <name evidence="2" type="ORF">NDM98_17580</name>
</gene>
<dbReference type="EC" id="2.3.1.-" evidence="2"/>
<name>A0ABT0XMC5_9BACI</name>
<dbReference type="InterPro" id="IPR016181">
    <property type="entry name" value="Acyl_CoA_acyltransferase"/>
</dbReference>
<dbReference type="Proteomes" id="UP001203665">
    <property type="component" value="Unassembled WGS sequence"/>
</dbReference>
<sequence>MYRIQPVANGQDMASFIFECNQQLNKHIGYAGTDFEEIKQTILEDFSDLPINQSAVCAYENQKMIALLAFDVDKEERSVEVWGPFLTDTAMDDVPIKLWTALKELISFNIRTYSFFANVHNHQAVHFAKKLGAKETGNHHVLRIDRSTYQPIPLHNAIKPCGQEDVEAFSLLHTTHFPNTYMSSEQILNSIDRHHKLFVFKEETVKGYIYVEADPAQGESDIHFFAVDQSARGVGIGFHLLHSAITFLFSFSSIKSISLCVSASSMPAIRLYKRAQFKEIYELTSQVLYSKENNE</sequence>
<feature type="domain" description="N-acetyltransferase" evidence="1">
    <location>
        <begin position="156"/>
        <end position="294"/>
    </location>
</feature>
<protein>
    <submittedName>
        <fullName evidence="2">GNAT family N-acetyltransferase</fullName>
        <ecNumber evidence="2">2.3.1.-</ecNumber>
    </submittedName>
</protein>
<keyword evidence="3" id="KW-1185">Reference proteome</keyword>